<dbReference type="SMART" id="SM00389">
    <property type="entry name" value="HOX"/>
    <property type="match status" value="1"/>
</dbReference>
<comment type="caution">
    <text evidence="9">The sequence shown here is derived from an EMBL/GenBank/DDBJ whole genome shotgun (WGS) entry which is preliminary data.</text>
</comment>
<evidence type="ECO:0000256" key="1">
    <source>
        <dbReference type="ARBA" id="ARBA00004123"/>
    </source>
</evidence>
<organism evidence="9 10">
    <name type="scientific">Necator americanus</name>
    <name type="common">Human hookworm</name>
    <dbReference type="NCBI Taxonomy" id="51031"/>
    <lineage>
        <taxon>Eukaryota</taxon>
        <taxon>Metazoa</taxon>
        <taxon>Ecdysozoa</taxon>
        <taxon>Nematoda</taxon>
        <taxon>Chromadorea</taxon>
        <taxon>Rhabditida</taxon>
        <taxon>Rhabditina</taxon>
        <taxon>Rhabditomorpha</taxon>
        <taxon>Strongyloidea</taxon>
        <taxon>Ancylostomatidae</taxon>
        <taxon>Bunostominae</taxon>
        <taxon>Necator</taxon>
    </lineage>
</organism>
<dbReference type="PANTHER" id="PTHR24339">
    <property type="entry name" value="HOMEOBOX PROTEIN EMX-RELATED"/>
    <property type="match status" value="1"/>
</dbReference>
<evidence type="ECO:0000313" key="10">
    <source>
        <dbReference type="Proteomes" id="UP001303046"/>
    </source>
</evidence>
<keyword evidence="4 5" id="KW-0539">Nucleus</keyword>
<keyword evidence="3 5" id="KW-0371">Homeobox</keyword>
<sequence length="208" mass="23854">MTETHHSDYVKVLKIKGANGEERTLQFPLKLDLERPKRPRTTFSEDQLRLLEEAFQENGYLTGEARLALATRLALSDTQVKVWFQNRRTKSRKKTTNDETRTNTVSPKSTTAPPQLPSQSIQIPLQYQEDKCEENRTARIVSVPSDICNNVCSRTHSKVNLSRLRLPYQPRILAACPPFEIFRSSSDRLLTVRRSSRVSFLVSHGQSQ</sequence>
<accession>A0ABR1DPS8</accession>
<dbReference type="PROSITE" id="PS50071">
    <property type="entry name" value="HOMEOBOX_2"/>
    <property type="match status" value="1"/>
</dbReference>
<evidence type="ECO:0000256" key="6">
    <source>
        <dbReference type="RuleBase" id="RU000682"/>
    </source>
</evidence>
<gene>
    <name evidence="9" type="primary">Necator_chrIV.g17011</name>
    <name evidence="9" type="ORF">RB195_003713</name>
</gene>
<dbReference type="InterPro" id="IPR001356">
    <property type="entry name" value="HD"/>
</dbReference>
<dbReference type="Gene3D" id="1.10.10.60">
    <property type="entry name" value="Homeodomain-like"/>
    <property type="match status" value="1"/>
</dbReference>
<feature type="region of interest" description="Disordered" evidence="7">
    <location>
        <begin position="86"/>
        <end position="121"/>
    </location>
</feature>
<dbReference type="CDD" id="cd00086">
    <property type="entry name" value="homeodomain"/>
    <property type="match status" value="1"/>
</dbReference>
<dbReference type="EMBL" id="JAVFWL010000004">
    <property type="protein sequence ID" value="KAK6752452.1"/>
    <property type="molecule type" value="Genomic_DNA"/>
</dbReference>
<dbReference type="PROSITE" id="PS00027">
    <property type="entry name" value="HOMEOBOX_1"/>
    <property type="match status" value="1"/>
</dbReference>
<dbReference type="InterPro" id="IPR050877">
    <property type="entry name" value="EMX-VAX-Noto_Homeobox_TFs"/>
</dbReference>
<evidence type="ECO:0000256" key="3">
    <source>
        <dbReference type="ARBA" id="ARBA00023155"/>
    </source>
</evidence>
<dbReference type="InterPro" id="IPR017970">
    <property type="entry name" value="Homeobox_CS"/>
</dbReference>
<evidence type="ECO:0000256" key="5">
    <source>
        <dbReference type="PROSITE-ProRule" id="PRU00108"/>
    </source>
</evidence>
<evidence type="ECO:0000256" key="7">
    <source>
        <dbReference type="SAM" id="MobiDB-lite"/>
    </source>
</evidence>
<dbReference type="SUPFAM" id="SSF46689">
    <property type="entry name" value="Homeodomain-like"/>
    <property type="match status" value="1"/>
</dbReference>
<feature type="domain" description="Homeobox" evidence="8">
    <location>
        <begin position="34"/>
        <end position="94"/>
    </location>
</feature>
<keyword evidence="2 5" id="KW-0238">DNA-binding</keyword>
<comment type="subcellular location">
    <subcellularLocation>
        <location evidence="1 5 6">Nucleus</location>
    </subcellularLocation>
</comment>
<evidence type="ECO:0000256" key="4">
    <source>
        <dbReference type="ARBA" id="ARBA00023242"/>
    </source>
</evidence>
<evidence type="ECO:0000259" key="8">
    <source>
        <dbReference type="PROSITE" id="PS50071"/>
    </source>
</evidence>
<proteinExistence type="predicted"/>
<reference evidence="9 10" key="1">
    <citation type="submission" date="2023-08" db="EMBL/GenBank/DDBJ databases">
        <title>A Necator americanus chromosomal reference genome.</title>
        <authorList>
            <person name="Ilik V."/>
            <person name="Petrzelkova K.J."/>
            <person name="Pardy F."/>
            <person name="Fuh T."/>
            <person name="Niatou-Singa F.S."/>
            <person name="Gouil Q."/>
            <person name="Baker L."/>
            <person name="Ritchie M.E."/>
            <person name="Jex A.R."/>
            <person name="Gazzola D."/>
            <person name="Li H."/>
            <person name="Toshio Fujiwara R."/>
            <person name="Zhan B."/>
            <person name="Aroian R.V."/>
            <person name="Pafco B."/>
            <person name="Schwarz E.M."/>
        </authorList>
    </citation>
    <scope>NUCLEOTIDE SEQUENCE [LARGE SCALE GENOMIC DNA]</scope>
    <source>
        <strain evidence="9 10">Aroian</strain>
        <tissue evidence="9">Whole animal</tissue>
    </source>
</reference>
<keyword evidence="10" id="KW-1185">Reference proteome</keyword>
<feature type="compositionally biased region" description="Polar residues" evidence="7">
    <location>
        <begin position="102"/>
        <end position="112"/>
    </location>
</feature>
<evidence type="ECO:0000256" key="2">
    <source>
        <dbReference type="ARBA" id="ARBA00023125"/>
    </source>
</evidence>
<dbReference type="Proteomes" id="UP001303046">
    <property type="component" value="Unassembled WGS sequence"/>
</dbReference>
<dbReference type="PANTHER" id="PTHR24339:SF69">
    <property type="entry name" value="HOMEOBOX PROTEIN CEH-5"/>
    <property type="match status" value="1"/>
</dbReference>
<feature type="DNA-binding region" description="Homeobox" evidence="5">
    <location>
        <begin position="36"/>
        <end position="95"/>
    </location>
</feature>
<evidence type="ECO:0000313" key="9">
    <source>
        <dbReference type="EMBL" id="KAK6752452.1"/>
    </source>
</evidence>
<dbReference type="InterPro" id="IPR009057">
    <property type="entry name" value="Homeodomain-like_sf"/>
</dbReference>
<protein>
    <recommendedName>
        <fullName evidence="8">Homeobox domain-containing protein</fullName>
    </recommendedName>
</protein>
<dbReference type="Pfam" id="PF00046">
    <property type="entry name" value="Homeodomain"/>
    <property type="match status" value="1"/>
</dbReference>
<name>A0ABR1DPS8_NECAM</name>